<reference evidence="2 3" key="1">
    <citation type="journal article" date="2021" name="Elife">
        <title>Chloroplast acquisition without the gene transfer in kleptoplastic sea slugs, Plakobranchus ocellatus.</title>
        <authorList>
            <person name="Maeda T."/>
            <person name="Takahashi S."/>
            <person name="Yoshida T."/>
            <person name="Shimamura S."/>
            <person name="Takaki Y."/>
            <person name="Nagai Y."/>
            <person name="Toyoda A."/>
            <person name="Suzuki Y."/>
            <person name="Arimoto A."/>
            <person name="Ishii H."/>
            <person name="Satoh N."/>
            <person name="Nishiyama T."/>
            <person name="Hasebe M."/>
            <person name="Maruyama T."/>
            <person name="Minagawa J."/>
            <person name="Obokata J."/>
            <person name="Shigenobu S."/>
        </authorList>
    </citation>
    <scope>NUCLEOTIDE SEQUENCE [LARGE SCALE GENOMIC DNA]</scope>
</reference>
<protein>
    <submittedName>
        <fullName evidence="2">Fatty acid-binding protein</fullName>
    </submittedName>
</protein>
<comment type="caution">
    <text evidence="2">The sequence shown here is derived from an EMBL/GenBank/DDBJ whole genome shotgun (WGS) entry which is preliminary data.</text>
</comment>
<dbReference type="Gene3D" id="2.40.128.20">
    <property type="match status" value="1"/>
</dbReference>
<comment type="similarity">
    <text evidence="1">Belongs to the calycin superfamily. Fatty-acid binding protein (FABP) family.</text>
</comment>
<dbReference type="EMBL" id="BMAT01000127">
    <property type="protein sequence ID" value="GFR60157.1"/>
    <property type="molecule type" value="Genomic_DNA"/>
</dbReference>
<gene>
    <name evidence="2" type="ORF">ElyMa_000072500</name>
</gene>
<dbReference type="Proteomes" id="UP000762676">
    <property type="component" value="Unassembled WGS sequence"/>
</dbReference>
<dbReference type="PANTHER" id="PTHR11955">
    <property type="entry name" value="FATTY ACID BINDING PROTEIN"/>
    <property type="match status" value="1"/>
</dbReference>
<name>A0AAV4EGI2_9GAST</name>
<proteinExistence type="inferred from homology"/>
<dbReference type="Pfam" id="PF14651">
    <property type="entry name" value="Lipocalin_7"/>
    <property type="match status" value="1"/>
</dbReference>
<evidence type="ECO:0000313" key="2">
    <source>
        <dbReference type="EMBL" id="GFR60157.1"/>
    </source>
</evidence>
<dbReference type="GO" id="GO:0008289">
    <property type="term" value="F:lipid binding"/>
    <property type="evidence" value="ECO:0007669"/>
    <property type="project" value="UniProtKB-KW"/>
</dbReference>
<keyword evidence="3" id="KW-1185">Reference proteome</keyword>
<dbReference type="InterPro" id="IPR012674">
    <property type="entry name" value="Calycin"/>
</dbReference>
<dbReference type="SUPFAM" id="SSF50814">
    <property type="entry name" value="Lipocalins"/>
    <property type="match status" value="1"/>
</dbReference>
<accession>A0AAV4EGI2</accession>
<dbReference type="InterPro" id="IPR000463">
    <property type="entry name" value="Fatty_acid-bd"/>
</dbReference>
<evidence type="ECO:0000313" key="3">
    <source>
        <dbReference type="Proteomes" id="UP000762676"/>
    </source>
</evidence>
<dbReference type="AlphaFoldDB" id="A0AAV4EGI2"/>
<sequence length="138" mass="15770">MDAVLGSWKIKEGSEKNYDHFFKEMGIPDEAAREYMKRTILLSFSKDGDKFTMKEVITNDPAKKSASYTYELGKEFDTVDVDDQPLKMKMEWDGSKFNETYSYPQSPPVHTTREVVGGIMKVAMTVNGVTATDEWEKC</sequence>
<evidence type="ECO:0000256" key="1">
    <source>
        <dbReference type="ARBA" id="ARBA00008390"/>
    </source>
</evidence>
<organism evidence="2 3">
    <name type="scientific">Elysia marginata</name>
    <dbReference type="NCBI Taxonomy" id="1093978"/>
    <lineage>
        <taxon>Eukaryota</taxon>
        <taxon>Metazoa</taxon>
        <taxon>Spiralia</taxon>
        <taxon>Lophotrochozoa</taxon>
        <taxon>Mollusca</taxon>
        <taxon>Gastropoda</taxon>
        <taxon>Heterobranchia</taxon>
        <taxon>Euthyneura</taxon>
        <taxon>Panpulmonata</taxon>
        <taxon>Sacoglossa</taxon>
        <taxon>Placobranchoidea</taxon>
        <taxon>Plakobranchidae</taxon>
        <taxon>Elysia</taxon>
    </lineage>
</organism>
<dbReference type="InterPro" id="IPR031259">
    <property type="entry name" value="ILBP"/>
</dbReference>
<dbReference type="CDD" id="cd00742">
    <property type="entry name" value="FABP"/>
    <property type="match status" value="1"/>
</dbReference>
<dbReference type="PRINTS" id="PR00178">
    <property type="entry name" value="FATTYACIDBP"/>
</dbReference>